<proteinExistence type="predicted"/>
<feature type="compositionally biased region" description="Basic and acidic residues" evidence="1">
    <location>
        <begin position="8"/>
        <end position="26"/>
    </location>
</feature>
<dbReference type="InParanoid" id="A0A165FEK5"/>
<evidence type="ECO:0000313" key="2">
    <source>
        <dbReference type="EMBL" id="KZV88865.1"/>
    </source>
</evidence>
<gene>
    <name evidence="2" type="ORF">EXIGLDRAFT_722177</name>
</gene>
<dbReference type="Proteomes" id="UP000077266">
    <property type="component" value="Unassembled WGS sequence"/>
</dbReference>
<name>A0A165FEK5_EXIGL</name>
<accession>A0A165FEK5</accession>
<organism evidence="2 3">
    <name type="scientific">Exidia glandulosa HHB12029</name>
    <dbReference type="NCBI Taxonomy" id="1314781"/>
    <lineage>
        <taxon>Eukaryota</taxon>
        <taxon>Fungi</taxon>
        <taxon>Dikarya</taxon>
        <taxon>Basidiomycota</taxon>
        <taxon>Agaricomycotina</taxon>
        <taxon>Agaricomycetes</taxon>
        <taxon>Auriculariales</taxon>
        <taxon>Exidiaceae</taxon>
        <taxon>Exidia</taxon>
    </lineage>
</organism>
<evidence type="ECO:0000313" key="3">
    <source>
        <dbReference type="Proteomes" id="UP000077266"/>
    </source>
</evidence>
<evidence type="ECO:0000256" key="1">
    <source>
        <dbReference type="SAM" id="MobiDB-lite"/>
    </source>
</evidence>
<protein>
    <submittedName>
        <fullName evidence="2">Uncharacterized protein</fullName>
    </submittedName>
</protein>
<reference evidence="2 3" key="1">
    <citation type="journal article" date="2016" name="Mol. Biol. Evol.">
        <title>Comparative Genomics of Early-Diverging Mushroom-Forming Fungi Provides Insights into the Origins of Lignocellulose Decay Capabilities.</title>
        <authorList>
            <person name="Nagy L.G."/>
            <person name="Riley R."/>
            <person name="Tritt A."/>
            <person name="Adam C."/>
            <person name="Daum C."/>
            <person name="Floudas D."/>
            <person name="Sun H."/>
            <person name="Yadav J.S."/>
            <person name="Pangilinan J."/>
            <person name="Larsson K.H."/>
            <person name="Matsuura K."/>
            <person name="Barry K."/>
            <person name="Labutti K."/>
            <person name="Kuo R."/>
            <person name="Ohm R.A."/>
            <person name="Bhattacharya S.S."/>
            <person name="Shirouzu T."/>
            <person name="Yoshinaga Y."/>
            <person name="Martin F.M."/>
            <person name="Grigoriev I.V."/>
            <person name="Hibbett D.S."/>
        </authorList>
    </citation>
    <scope>NUCLEOTIDE SEQUENCE [LARGE SCALE GENOMIC DNA]</scope>
    <source>
        <strain evidence="2 3">HHB12029</strain>
    </source>
</reference>
<feature type="region of interest" description="Disordered" evidence="1">
    <location>
        <begin position="1"/>
        <end position="67"/>
    </location>
</feature>
<keyword evidence="3" id="KW-1185">Reference proteome</keyword>
<sequence>MPASEIRPFSDRQTRRTRASGRDSLHGARRHVPNGRGTPSRLHEHKHVEAHVRVTGRRQQRPSNSKG</sequence>
<dbReference type="AlphaFoldDB" id="A0A165FEK5"/>
<dbReference type="EMBL" id="KV426088">
    <property type="protein sequence ID" value="KZV88865.1"/>
    <property type="molecule type" value="Genomic_DNA"/>
</dbReference>